<dbReference type="EMBL" id="JADMLG010000024">
    <property type="protein sequence ID" value="MBH0781437.1"/>
    <property type="molecule type" value="Genomic_DNA"/>
</dbReference>
<dbReference type="RefSeq" id="WP_196153714.1">
    <property type="nucleotide sequence ID" value="NZ_JADMLG010000024.1"/>
</dbReference>
<gene>
    <name evidence="2" type="ORF">IT779_34720</name>
</gene>
<protein>
    <recommendedName>
        <fullName evidence="4">HEXXH motif domain-containing protein</fullName>
    </recommendedName>
</protein>
<evidence type="ECO:0000313" key="3">
    <source>
        <dbReference type="Proteomes" id="UP000655751"/>
    </source>
</evidence>
<dbReference type="SUPFAM" id="SSF141571">
    <property type="entry name" value="Pentapeptide repeat-like"/>
    <property type="match status" value="1"/>
</dbReference>
<organism evidence="2 3">
    <name type="scientific">Nocardia bovistercoris</name>
    <dbReference type="NCBI Taxonomy" id="2785916"/>
    <lineage>
        <taxon>Bacteria</taxon>
        <taxon>Bacillati</taxon>
        <taxon>Actinomycetota</taxon>
        <taxon>Actinomycetes</taxon>
        <taxon>Mycobacteriales</taxon>
        <taxon>Nocardiaceae</taxon>
        <taxon>Nocardia</taxon>
    </lineage>
</organism>
<reference evidence="2" key="1">
    <citation type="submission" date="2020-11" db="EMBL/GenBank/DDBJ databases">
        <title>Nocardia NEAU-351.nov., a novel actinomycete isolated from the cow dung.</title>
        <authorList>
            <person name="Zhang X."/>
        </authorList>
    </citation>
    <scope>NUCLEOTIDE SEQUENCE</scope>
    <source>
        <strain evidence="2">NEAU-351</strain>
    </source>
</reference>
<comment type="caution">
    <text evidence="2">The sequence shown here is derived from an EMBL/GenBank/DDBJ whole genome shotgun (WGS) entry which is preliminary data.</text>
</comment>
<dbReference type="AlphaFoldDB" id="A0A931IGR1"/>
<name>A0A931IGR1_9NOCA</name>
<evidence type="ECO:0000256" key="1">
    <source>
        <dbReference type="SAM" id="MobiDB-lite"/>
    </source>
</evidence>
<evidence type="ECO:0000313" key="2">
    <source>
        <dbReference type="EMBL" id="MBH0781437.1"/>
    </source>
</evidence>
<feature type="compositionally biased region" description="Low complexity" evidence="1">
    <location>
        <begin position="323"/>
        <end position="336"/>
    </location>
</feature>
<dbReference type="Proteomes" id="UP000655751">
    <property type="component" value="Unassembled WGS sequence"/>
</dbReference>
<evidence type="ECO:0008006" key="4">
    <source>
        <dbReference type="Google" id="ProtNLM"/>
    </source>
</evidence>
<keyword evidence="3" id="KW-1185">Reference proteome</keyword>
<dbReference type="Gene3D" id="2.160.20.80">
    <property type="entry name" value="E3 ubiquitin-protein ligase SopA"/>
    <property type="match status" value="1"/>
</dbReference>
<dbReference type="NCBIfam" id="TIGR04267">
    <property type="entry name" value="mod_HExxH"/>
    <property type="match status" value="1"/>
</dbReference>
<feature type="region of interest" description="Disordered" evidence="1">
    <location>
        <begin position="313"/>
        <end position="344"/>
    </location>
</feature>
<proteinExistence type="predicted"/>
<sequence length="540" mass="56229">MTETVYRFGAPGAANTRRGRVLEVSDAELDAVAALADPATLLPLLRRTRLSRNLAFLAAVLRGSDASARADDECRVVRRSFELLSAVQRRAPARAREVLLHPRFGAWAAVCAVDADIGRQAPTAHLASFAAAAAARAGMEFDLELPSVGGAVVLPGMGAWTGPATDTARIRGTAGGVLAPHGYRWTPIRRLRAPLARGVLDIEFDDLPATPAAWSDAVADTETADTASAETDSMDAVTSGAAMLGTVTSDAGMSGAGMPDAVMPGAVMPGTVTSDAVMPGTVTSDAAMRGGVTPGAVMSGAVMPDAVTSGTVTPGAAMRGAVTSGTTTRDTKTSGTESADAGVAWTPWPDTEFELWRGAFAEAIPLLAAAVPELATPLIRGIRAILPRRAKTYPFTSATLVDMFGAAAMIQPDDAVGMATGLLHEFQHSKLSALMEIRPLIAVERPADLPSPWRADPRPASAVLHGVYAHLAVSRFLRRAADHAGSAPVPAAEPVRGQTLLGCETLLDSDRLTPAGRRFVTVMRHTAATDIGDRTTVRWQ</sequence>
<dbReference type="InterPro" id="IPR026337">
    <property type="entry name" value="AKG_HExxH"/>
</dbReference>
<accession>A0A931IGR1</accession>